<gene>
    <name evidence="10" type="primary">loiP</name>
    <name evidence="10" type="ORF">GJW-30_1_04116</name>
</gene>
<dbReference type="RefSeq" id="WP_096358239.1">
    <property type="nucleotide sequence ID" value="NZ_AP014946.1"/>
</dbReference>
<name>A0A0S3Q039_9BRAD</name>
<reference evidence="10 11" key="1">
    <citation type="submission" date="2015-08" db="EMBL/GenBank/DDBJ databases">
        <title>Investigation of the bacterial diversity of lava forest soil.</title>
        <authorList>
            <person name="Lee J.S."/>
        </authorList>
    </citation>
    <scope>NUCLEOTIDE SEQUENCE [LARGE SCALE GENOMIC DNA]</scope>
    <source>
        <strain evidence="10 11">GJW-30</strain>
    </source>
</reference>
<dbReference type="InterPro" id="IPR055518">
    <property type="entry name" value="DUF7092"/>
</dbReference>
<keyword evidence="7" id="KW-0472">Membrane</keyword>
<evidence type="ECO:0000256" key="4">
    <source>
        <dbReference type="ARBA" id="ARBA00022833"/>
    </source>
</evidence>
<evidence type="ECO:0000256" key="3">
    <source>
        <dbReference type="ARBA" id="ARBA00022801"/>
    </source>
</evidence>
<evidence type="ECO:0000256" key="5">
    <source>
        <dbReference type="ARBA" id="ARBA00023049"/>
    </source>
</evidence>
<evidence type="ECO:0000256" key="2">
    <source>
        <dbReference type="ARBA" id="ARBA00022723"/>
    </source>
</evidence>
<dbReference type="Pfam" id="PF01435">
    <property type="entry name" value="Peptidase_M48"/>
    <property type="match status" value="1"/>
</dbReference>
<feature type="domain" description="DUF7092" evidence="9">
    <location>
        <begin position="6"/>
        <end position="77"/>
    </location>
</feature>
<keyword evidence="3 6" id="KW-0378">Hydrolase</keyword>
<keyword evidence="7" id="KW-1133">Transmembrane helix</keyword>
<keyword evidence="2" id="KW-0479">Metal-binding</keyword>
<dbReference type="OrthoDB" id="9810445at2"/>
<dbReference type="KEGG" id="vgo:GJW-30_1_04116"/>
<keyword evidence="4 6" id="KW-0862">Zinc</keyword>
<dbReference type="InterPro" id="IPR051156">
    <property type="entry name" value="Mito/Outer_Membr_Metalloprot"/>
</dbReference>
<dbReference type="GO" id="GO:0051603">
    <property type="term" value="P:proteolysis involved in protein catabolic process"/>
    <property type="evidence" value="ECO:0007669"/>
    <property type="project" value="TreeGrafter"/>
</dbReference>
<protein>
    <submittedName>
        <fullName evidence="10">Metalloprotease LoiP</fullName>
        <ecNumber evidence="10">3.4.24.-</ecNumber>
    </submittedName>
</protein>
<evidence type="ECO:0000259" key="9">
    <source>
        <dbReference type="Pfam" id="PF23368"/>
    </source>
</evidence>
<dbReference type="GO" id="GO:0016020">
    <property type="term" value="C:membrane"/>
    <property type="evidence" value="ECO:0007669"/>
    <property type="project" value="TreeGrafter"/>
</dbReference>
<dbReference type="EC" id="3.4.24.-" evidence="10"/>
<evidence type="ECO:0000256" key="1">
    <source>
        <dbReference type="ARBA" id="ARBA00022670"/>
    </source>
</evidence>
<dbReference type="EMBL" id="AP014946">
    <property type="protein sequence ID" value="BAT61557.1"/>
    <property type="molecule type" value="Genomic_DNA"/>
</dbReference>
<dbReference type="Gene3D" id="3.30.2010.10">
    <property type="entry name" value="Metalloproteases ('zincins'), catalytic domain"/>
    <property type="match status" value="1"/>
</dbReference>
<organism evidence="10 11">
    <name type="scientific">Variibacter gotjawalensis</name>
    <dbReference type="NCBI Taxonomy" id="1333996"/>
    <lineage>
        <taxon>Bacteria</taxon>
        <taxon>Pseudomonadati</taxon>
        <taxon>Pseudomonadota</taxon>
        <taxon>Alphaproteobacteria</taxon>
        <taxon>Hyphomicrobiales</taxon>
        <taxon>Nitrobacteraceae</taxon>
        <taxon>Variibacter</taxon>
    </lineage>
</organism>
<proteinExistence type="inferred from homology"/>
<dbReference type="CDD" id="cd07332">
    <property type="entry name" value="M48C_Oma1_like"/>
    <property type="match status" value="1"/>
</dbReference>
<evidence type="ECO:0000256" key="6">
    <source>
        <dbReference type="RuleBase" id="RU003983"/>
    </source>
</evidence>
<dbReference type="PANTHER" id="PTHR22726:SF1">
    <property type="entry name" value="METALLOENDOPEPTIDASE OMA1, MITOCHONDRIAL"/>
    <property type="match status" value="1"/>
</dbReference>
<dbReference type="Pfam" id="PF23368">
    <property type="entry name" value="DUF7092"/>
    <property type="match status" value="1"/>
</dbReference>
<feature type="transmembrane region" description="Helical" evidence="7">
    <location>
        <begin position="102"/>
        <end position="125"/>
    </location>
</feature>
<feature type="transmembrane region" description="Helical" evidence="7">
    <location>
        <begin position="255"/>
        <end position="276"/>
    </location>
</feature>
<keyword evidence="5 6" id="KW-0482">Metalloprotease</keyword>
<sequence>MTTGGPAVYFDGKSTQRHNVTLELTPSSLLVEAQDGRTLARWSYGELEQSSSQEGILRIARMNSDSLERIEVRDPDLAKAIDDLSIPLDRSGMTQRRSRRRVIVLAMAAVASLLLVGIFGIPALATRLAPYVPYAFEKRVGEAVNAQVRTVFGSKKDGAKFECGDADDEKAGLAALGRMVGRMEQAAQLPLPLRVRVIRQKQANAIALPGGYIYVFQGLIDQAENADEVAGVLAHEIGHVANRDGMRAVLQAGGLSFLFGLVLGDFVGGGAVIIATRAVLQLAYSREAEASADLYAVQLVEKSGGDPRALGTILKRIAGKGGDITILANHPATAERARTIDAAAKGTNKGEVLSADEWAALRKICGGT</sequence>
<dbReference type="GO" id="GO:0004222">
    <property type="term" value="F:metalloendopeptidase activity"/>
    <property type="evidence" value="ECO:0007669"/>
    <property type="project" value="InterPro"/>
</dbReference>
<comment type="similarity">
    <text evidence="6">Belongs to the peptidase M48 family.</text>
</comment>
<dbReference type="Proteomes" id="UP000236884">
    <property type="component" value="Chromosome"/>
</dbReference>
<dbReference type="PANTHER" id="PTHR22726">
    <property type="entry name" value="METALLOENDOPEPTIDASE OMA1"/>
    <property type="match status" value="1"/>
</dbReference>
<evidence type="ECO:0000259" key="8">
    <source>
        <dbReference type="Pfam" id="PF01435"/>
    </source>
</evidence>
<dbReference type="GO" id="GO:0046872">
    <property type="term" value="F:metal ion binding"/>
    <property type="evidence" value="ECO:0007669"/>
    <property type="project" value="UniProtKB-KW"/>
</dbReference>
<feature type="domain" description="Peptidase M48" evidence="8">
    <location>
        <begin position="176"/>
        <end position="342"/>
    </location>
</feature>
<keyword evidence="11" id="KW-1185">Reference proteome</keyword>
<keyword evidence="1 6" id="KW-0645">Protease</keyword>
<accession>A0A0S3Q039</accession>
<evidence type="ECO:0000313" key="11">
    <source>
        <dbReference type="Proteomes" id="UP000236884"/>
    </source>
</evidence>
<evidence type="ECO:0000256" key="7">
    <source>
        <dbReference type="SAM" id="Phobius"/>
    </source>
</evidence>
<dbReference type="InterPro" id="IPR001915">
    <property type="entry name" value="Peptidase_M48"/>
</dbReference>
<dbReference type="AlphaFoldDB" id="A0A0S3Q039"/>
<comment type="cofactor">
    <cofactor evidence="6">
        <name>Zn(2+)</name>
        <dbReference type="ChEBI" id="CHEBI:29105"/>
    </cofactor>
    <text evidence="6">Binds 1 zinc ion per subunit.</text>
</comment>
<evidence type="ECO:0000313" key="10">
    <source>
        <dbReference type="EMBL" id="BAT61557.1"/>
    </source>
</evidence>
<keyword evidence="7" id="KW-0812">Transmembrane</keyword>